<proteinExistence type="predicted"/>
<reference evidence="1 2" key="1">
    <citation type="journal article" date="2019" name="Int. J. Syst. Evol. Microbiol.">
        <title>Limnobaculum parvum gen. nov., sp. nov., isolated from a freshwater lake.</title>
        <authorList>
            <person name="Baek C."/>
            <person name="Shin S.K."/>
            <person name="Yi H."/>
        </authorList>
    </citation>
    <scope>NUCLEOTIDE SEQUENCE [LARGE SCALE GENOMIC DNA]</scope>
    <source>
        <strain evidence="1 2">HYN0051</strain>
    </source>
</reference>
<accession>A0A2Y9TYP4</accession>
<evidence type="ECO:0000313" key="2">
    <source>
        <dbReference type="Proteomes" id="UP000244908"/>
    </source>
</evidence>
<dbReference type="Gene3D" id="3.40.50.300">
    <property type="entry name" value="P-loop containing nucleotide triphosphate hydrolases"/>
    <property type="match status" value="1"/>
</dbReference>
<dbReference type="RefSeq" id="WP_108900718.1">
    <property type="nucleotide sequence ID" value="NZ_CP029185.2"/>
</dbReference>
<protein>
    <submittedName>
        <fullName evidence="1">Cellulose synthase operon protein YhjQ</fullName>
    </submittedName>
</protein>
<dbReference type="NCBIfam" id="TIGR03371">
    <property type="entry name" value="cellulose_yhjQ"/>
    <property type="match status" value="1"/>
</dbReference>
<dbReference type="KEGG" id="lpv:HYN51_08880"/>
<dbReference type="PANTHER" id="PTHR13696">
    <property type="entry name" value="P-LOOP CONTAINING NUCLEOSIDE TRIPHOSPHATE HYDROLASE"/>
    <property type="match status" value="1"/>
</dbReference>
<dbReference type="SUPFAM" id="SSF52540">
    <property type="entry name" value="P-loop containing nucleoside triphosphate hydrolases"/>
    <property type="match status" value="1"/>
</dbReference>
<dbReference type="InterPro" id="IPR027417">
    <property type="entry name" value="P-loop_NTPase"/>
</dbReference>
<dbReference type="EMBL" id="CP029185">
    <property type="protein sequence ID" value="AWH88660.1"/>
    <property type="molecule type" value="Genomic_DNA"/>
</dbReference>
<dbReference type="OrthoDB" id="5288747at2"/>
<sequence>MTILALQGIRGGCGVTAVCASLAWALAQTGQSVLVVDFSINNLLRLHFDHAWDNKEGWASALKSQQSLSPIISYAPGIDYLPFGFSGKETHSLIDAGLFNQKQHQPNKLPDFLDFLSLNDYQWIVIDCSSTLLSLNKLSNSLADINLVLLNPDVECHVLLKQNSFPVNNYFLINRFLPTSLIQQDVSHIWQQSLPELVPVILHRDEALAESLAVKKTVGEHQPGSLIAQDIHQLALWCQNIDKQGS</sequence>
<dbReference type="InterPro" id="IPR050678">
    <property type="entry name" value="DNA_Partitioning_ATPase"/>
</dbReference>
<gene>
    <name evidence="1" type="primary">yhjQ</name>
    <name evidence="1" type="ORF">HYN51_08880</name>
</gene>
<name>A0A2Y9TYP4_9GAMM</name>
<evidence type="ECO:0000313" key="1">
    <source>
        <dbReference type="EMBL" id="AWH88660.1"/>
    </source>
</evidence>
<dbReference type="Pfam" id="PF06564">
    <property type="entry name" value="CBP_BcsQ"/>
    <property type="match status" value="1"/>
</dbReference>
<dbReference type="AlphaFoldDB" id="A0A2Y9TYP4"/>
<dbReference type="InterPro" id="IPR017746">
    <property type="entry name" value="Cellulose_synthase_operon_BcsQ"/>
</dbReference>
<keyword evidence="2" id="KW-1185">Reference proteome</keyword>
<dbReference type="PANTHER" id="PTHR13696:SF99">
    <property type="entry name" value="COBYRINIC ACID AC-DIAMIDE SYNTHASE"/>
    <property type="match status" value="1"/>
</dbReference>
<organism evidence="1 2">
    <name type="scientific">Limnobaculum parvum</name>
    <dbReference type="NCBI Taxonomy" id="2172103"/>
    <lineage>
        <taxon>Bacteria</taxon>
        <taxon>Pseudomonadati</taxon>
        <taxon>Pseudomonadota</taxon>
        <taxon>Gammaproteobacteria</taxon>
        <taxon>Enterobacterales</taxon>
        <taxon>Budviciaceae</taxon>
        <taxon>Limnobaculum</taxon>
    </lineage>
</organism>
<dbReference type="Proteomes" id="UP000244908">
    <property type="component" value="Chromosome"/>
</dbReference>